<comment type="caution">
    <text evidence="2">The sequence shown here is derived from an EMBL/GenBank/DDBJ whole genome shotgun (WGS) entry which is preliminary data.</text>
</comment>
<dbReference type="OrthoDB" id="9780310at2"/>
<gene>
    <name evidence="2" type="ORF">E8A74_09460</name>
</gene>
<evidence type="ECO:0000256" key="1">
    <source>
        <dbReference type="SAM" id="MobiDB-lite"/>
    </source>
</evidence>
<accession>A0A4U1JG30</accession>
<feature type="compositionally biased region" description="Basic and acidic residues" evidence="1">
    <location>
        <begin position="90"/>
        <end position="102"/>
    </location>
</feature>
<name>A0A4U1JG30_9BACT</name>
<dbReference type="Pfam" id="PF01904">
    <property type="entry name" value="DUF72"/>
    <property type="match status" value="1"/>
</dbReference>
<sequence length="458" mass="51602">MIILYRLEANSASMGGAGVMVLTIDIGTSKAADRRPRKASRSRRRRRVPSVQPWWLATCLNMLRKRPFAHARVAATMPPLSRSTTRPRAKHEAHGGRRRAAETETSCSAVHPKAGAKPEGLSAARRNELRMLGSSWLARPKVFPMKQLVLFSGKPEPELPEIEADRAIAEKLAPTVRLGTSTWTFPGWRGIFYPKDIPEREITTHGLRLYARNPLFRTVGIDRSYYAPLRAEELARYRDDLPDGYGCAMKVWSGIVARRDPHTGERSPWFLDPRVFAERVLVPIEKSFSRNVGVLLLVLSPIRAEERMEAGELAERLDRFFEAVPRSFRYAVELRNPELLSRAYLDTLARHGVTHVLGLWERMPTIGRQLAVPKILTAPLVVCRLSIRPGERYEERRRMCAPFDKIVATDEASRADVVEVAARCAREGRSLMVLVNNKVEGSAPLTVRALARRIAAGR</sequence>
<dbReference type="InterPro" id="IPR036520">
    <property type="entry name" value="UPF0759_sf"/>
</dbReference>
<dbReference type="InterPro" id="IPR002763">
    <property type="entry name" value="DUF72"/>
</dbReference>
<dbReference type="Gene3D" id="3.20.20.410">
    <property type="entry name" value="Protein of unknown function UPF0759"/>
    <property type="match status" value="1"/>
</dbReference>
<dbReference type="PANTHER" id="PTHR30348:SF4">
    <property type="entry name" value="DUF72 DOMAIN-CONTAINING PROTEIN"/>
    <property type="match status" value="1"/>
</dbReference>
<dbReference type="SUPFAM" id="SSF117396">
    <property type="entry name" value="TM1631-like"/>
    <property type="match status" value="1"/>
</dbReference>
<dbReference type="Proteomes" id="UP000309215">
    <property type="component" value="Unassembled WGS sequence"/>
</dbReference>
<dbReference type="PANTHER" id="PTHR30348">
    <property type="entry name" value="UNCHARACTERIZED PROTEIN YECE"/>
    <property type="match status" value="1"/>
</dbReference>
<protein>
    <submittedName>
        <fullName evidence="2">DUF72 domain-containing protein</fullName>
    </submittedName>
</protein>
<organism evidence="2 3">
    <name type="scientific">Polyangium fumosum</name>
    <dbReference type="NCBI Taxonomy" id="889272"/>
    <lineage>
        <taxon>Bacteria</taxon>
        <taxon>Pseudomonadati</taxon>
        <taxon>Myxococcota</taxon>
        <taxon>Polyangia</taxon>
        <taxon>Polyangiales</taxon>
        <taxon>Polyangiaceae</taxon>
        <taxon>Polyangium</taxon>
    </lineage>
</organism>
<proteinExistence type="predicted"/>
<feature type="region of interest" description="Disordered" evidence="1">
    <location>
        <begin position="77"/>
        <end position="122"/>
    </location>
</feature>
<evidence type="ECO:0000313" key="3">
    <source>
        <dbReference type="Proteomes" id="UP000309215"/>
    </source>
</evidence>
<reference evidence="2 3" key="1">
    <citation type="submission" date="2019-04" db="EMBL/GenBank/DDBJ databases">
        <authorList>
            <person name="Li Y."/>
            <person name="Wang J."/>
        </authorList>
    </citation>
    <scope>NUCLEOTIDE SEQUENCE [LARGE SCALE GENOMIC DNA]</scope>
    <source>
        <strain evidence="2 3">DSM 14668</strain>
    </source>
</reference>
<dbReference type="EMBL" id="SSMQ01000007">
    <property type="protein sequence ID" value="TKD10230.1"/>
    <property type="molecule type" value="Genomic_DNA"/>
</dbReference>
<evidence type="ECO:0000313" key="2">
    <source>
        <dbReference type="EMBL" id="TKD10230.1"/>
    </source>
</evidence>
<keyword evidence="3" id="KW-1185">Reference proteome</keyword>
<dbReference type="AlphaFoldDB" id="A0A4U1JG30"/>